<feature type="transmembrane region" description="Helical" evidence="8">
    <location>
        <begin position="36"/>
        <end position="54"/>
    </location>
</feature>
<feature type="transmembrane region" description="Helical" evidence="8">
    <location>
        <begin position="242"/>
        <end position="258"/>
    </location>
</feature>
<dbReference type="InterPro" id="IPR003804">
    <property type="entry name" value="Lactate_perm"/>
</dbReference>
<feature type="transmembrane region" description="Helical" evidence="8">
    <location>
        <begin position="66"/>
        <end position="86"/>
    </location>
</feature>
<feature type="transmembrane region" description="Helical" evidence="8">
    <location>
        <begin position="218"/>
        <end position="236"/>
    </location>
</feature>
<comment type="function">
    <text evidence="8">Uptake of L-lactate across the membrane. Can also transport D-lactate and glycolate.</text>
</comment>
<evidence type="ECO:0000256" key="2">
    <source>
        <dbReference type="ARBA" id="ARBA00010100"/>
    </source>
</evidence>
<evidence type="ECO:0000256" key="4">
    <source>
        <dbReference type="ARBA" id="ARBA00022475"/>
    </source>
</evidence>
<evidence type="ECO:0000256" key="1">
    <source>
        <dbReference type="ARBA" id="ARBA00004651"/>
    </source>
</evidence>
<comment type="similarity">
    <text evidence="2 8">Belongs to the lactate permease family.</text>
</comment>
<name>A0A7T6Z8Q6_9BACI</name>
<feature type="transmembrane region" description="Helical" evidence="8">
    <location>
        <begin position="352"/>
        <end position="370"/>
    </location>
</feature>
<dbReference type="KEGG" id="scib:HUG20_01895"/>
<keyword evidence="5 8" id="KW-0812">Transmembrane</keyword>
<feature type="transmembrane region" description="Helical" evidence="8">
    <location>
        <begin position="159"/>
        <end position="179"/>
    </location>
</feature>
<evidence type="ECO:0000313" key="9">
    <source>
        <dbReference type="EMBL" id="QQK78777.1"/>
    </source>
</evidence>
<keyword evidence="7 8" id="KW-0472">Membrane</keyword>
<dbReference type="PANTHER" id="PTHR30003">
    <property type="entry name" value="L-LACTATE PERMEASE"/>
    <property type="match status" value="1"/>
</dbReference>
<dbReference type="GO" id="GO:0005886">
    <property type="term" value="C:plasma membrane"/>
    <property type="evidence" value="ECO:0007669"/>
    <property type="project" value="UniProtKB-SubCell"/>
</dbReference>
<evidence type="ECO:0000256" key="6">
    <source>
        <dbReference type="ARBA" id="ARBA00022989"/>
    </source>
</evidence>
<feature type="transmembrane region" description="Helical" evidence="8">
    <location>
        <begin position="132"/>
        <end position="152"/>
    </location>
</feature>
<evidence type="ECO:0000313" key="10">
    <source>
        <dbReference type="Proteomes" id="UP000595349"/>
    </source>
</evidence>
<dbReference type="PANTHER" id="PTHR30003:SF2">
    <property type="entry name" value="L-LACTATE PERMEASE"/>
    <property type="match status" value="1"/>
</dbReference>
<dbReference type="GO" id="GO:0015129">
    <property type="term" value="F:lactate transmembrane transporter activity"/>
    <property type="evidence" value="ECO:0007669"/>
    <property type="project" value="UniProtKB-UniRule"/>
</dbReference>
<feature type="transmembrane region" description="Helical" evidence="8">
    <location>
        <begin position="296"/>
        <end position="316"/>
    </location>
</feature>
<feature type="transmembrane region" description="Helical" evidence="8">
    <location>
        <begin position="12"/>
        <end position="29"/>
    </location>
</feature>
<dbReference type="GO" id="GO:0015295">
    <property type="term" value="F:solute:proton symporter activity"/>
    <property type="evidence" value="ECO:0007669"/>
    <property type="project" value="TreeGrafter"/>
</dbReference>
<feature type="transmembrane region" description="Helical" evidence="8">
    <location>
        <begin position="429"/>
        <end position="446"/>
    </location>
</feature>
<feature type="transmembrane region" description="Helical" evidence="8">
    <location>
        <begin position="513"/>
        <end position="536"/>
    </location>
</feature>
<sequence>MENHLPVDLLHWSLAIAPMILLLLMLAVFKWSGGISGWIAMGVATLVSFFIFQAPLENVAVGFGKGIWEAFYILLVIWTALLLYHTTERSGSFRVIRHEIQSYSENYLFLVLGFGWVFASFLQGVAGFGVPVVVVAPLLIGIGVKPIAAIVIPLIGHAWANTFGTLGVAWIATTNVVHIENQVLTLLYTGILLWIPNIIAGFAICWIFAKGRGIKEGWIAVVVISLIHGGGQLAIVTFNPELSAFIPATLAIGALFLLEKRTERYSRKTGLEKETTILKKMDEEEKDKPAISLHQAFMPYYVLSVSTVIMLGITPMQDFLNQFSFGFSFPAVETGYGFQVEAQEAYNPMAPLTHPAFFLLLSSAFAYIWYKYLGLMEKEAKKNIVTGAKNNALGATFAITGFMTMAMIMENSGQTNVIAFGIAEVSSPAVYTAIASVIGIVGSFMTSSNTSSNVLFAPLHGAVADSMERLSFPLVIATQSAGGAIGNIIAPANVILGTSTAGAQGREAEVYRITIVFVFVVGVTVSTAVVLLHFIFG</sequence>
<gene>
    <name evidence="9" type="ORF">HUG20_01895</name>
</gene>
<keyword evidence="10" id="KW-1185">Reference proteome</keyword>
<proteinExistence type="inferred from homology"/>
<keyword evidence="4 8" id="KW-1003">Cell membrane</keyword>
<evidence type="ECO:0000256" key="8">
    <source>
        <dbReference type="RuleBase" id="RU365092"/>
    </source>
</evidence>
<dbReference type="AlphaFoldDB" id="A0A7T6Z8Q6"/>
<organism evidence="9 10">
    <name type="scientific">Salicibibacter cibi</name>
    <dbReference type="NCBI Taxonomy" id="2743001"/>
    <lineage>
        <taxon>Bacteria</taxon>
        <taxon>Bacillati</taxon>
        <taxon>Bacillota</taxon>
        <taxon>Bacilli</taxon>
        <taxon>Bacillales</taxon>
        <taxon>Bacillaceae</taxon>
        <taxon>Salicibibacter</taxon>
    </lineage>
</organism>
<feature type="transmembrane region" description="Helical" evidence="8">
    <location>
        <begin position="185"/>
        <end position="209"/>
    </location>
</feature>
<dbReference type="Pfam" id="PF02652">
    <property type="entry name" value="Lactate_perm"/>
    <property type="match status" value="1"/>
</dbReference>
<feature type="transmembrane region" description="Helical" evidence="8">
    <location>
        <begin position="107"/>
        <end position="126"/>
    </location>
</feature>
<keyword evidence="6 8" id="KW-1133">Transmembrane helix</keyword>
<accession>A0A7T6Z8Q6</accession>
<keyword evidence="3 8" id="KW-0813">Transport</keyword>
<evidence type="ECO:0000256" key="7">
    <source>
        <dbReference type="ARBA" id="ARBA00023136"/>
    </source>
</evidence>
<dbReference type="RefSeq" id="WP_200087397.1">
    <property type="nucleotide sequence ID" value="NZ_CP054706.1"/>
</dbReference>
<comment type="subcellular location">
    <subcellularLocation>
        <location evidence="1 8">Cell membrane</location>
        <topology evidence="1 8">Multi-pass membrane protein</topology>
    </subcellularLocation>
</comment>
<dbReference type="Proteomes" id="UP000595349">
    <property type="component" value="Chromosome"/>
</dbReference>
<protein>
    <recommendedName>
        <fullName evidence="8">L-lactate permease</fullName>
    </recommendedName>
</protein>
<evidence type="ECO:0000256" key="5">
    <source>
        <dbReference type="ARBA" id="ARBA00022692"/>
    </source>
</evidence>
<feature type="transmembrane region" description="Helical" evidence="8">
    <location>
        <begin position="391"/>
        <end position="409"/>
    </location>
</feature>
<dbReference type="EMBL" id="CP054706">
    <property type="protein sequence ID" value="QQK78777.1"/>
    <property type="molecule type" value="Genomic_DNA"/>
</dbReference>
<evidence type="ECO:0000256" key="3">
    <source>
        <dbReference type="ARBA" id="ARBA00022448"/>
    </source>
</evidence>
<reference evidence="9 10" key="1">
    <citation type="submission" date="2020-06" db="EMBL/GenBank/DDBJ databases">
        <title>Genomic analysis of Salicibibacter sp. NKC21-4.</title>
        <authorList>
            <person name="Oh Y.J."/>
        </authorList>
    </citation>
    <scope>NUCLEOTIDE SEQUENCE [LARGE SCALE GENOMIC DNA]</scope>
    <source>
        <strain evidence="9 10">NKC21-4</strain>
    </source>
</reference>